<comment type="subunit">
    <text evidence="9">Forms a complex with SecF. Part of the essential Sec protein translocation apparatus which comprises SecA, SecYEG and auxiliary proteins SecDF. Other proteins may also be involved.</text>
</comment>
<keyword evidence="3 9" id="KW-1003">Cell membrane</keyword>
<dbReference type="HAMAP" id="MF_01463_B">
    <property type="entry name" value="SecD_B"/>
    <property type="match status" value="1"/>
</dbReference>
<keyword evidence="5 9" id="KW-0653">Protein transport</keyword>
<comment type="similarity">
    <text evidence="9">Belongs to the SecD/SecF family. SecD subfamily.</text>
</comment>
<feature type="transmembrane region" description="Helical" evidence="9">
    <location>
        <begin position="480"/>
        <end position="500"/>
    </location>
</feature>
<feature type="transmembrane region" description="Helical" evidence="9">
    <location>
        <begin position="600"/>
        <end position="621"/>
    </location>
</feature>
<dbReference type="PANTHER" id="PTHR30081">
    <property type="entry name" value="PROTEIN-EXPORT MEMBRANE PROTEIN SEC"/>
    <property type="match status" value="1"/>
</dbReference>
<dbReference type="Proteomes" id="UP000251634">
    <property type="component" value="Unassembled WGS sequence"/>
</dbReference>
<comment type="subcellular location">
    <subcellularLocation>
        <location evidence="1 9">Cell membrane</location>
        <topology evidence="1 9">Multi-pass membrane protein</topology>
    </subcellularLocation>
</comment>
<dbReference type="PANTHER" id="PTHR30081:SF1">
    <property type="entry name" value="PROTEIN TRANSLOCASE SUBUNIT SECD"/>
    <property type="match status" value="1"/>
</dbReference>
<feature type="domain" description="Protein export membrane protein SecD/SecF C-terminal" evidence="11">
    <location>
        <begin position="583"/>
        <end position="768"/>
    </location>
</feature>
<evidence type="ECO:0000313" key="13">
    <source>
        <dbReference type="EMBL" id="RAW52297.1"/>
    </source>
</evidence>
<evidence type="ECO:0000259" key="12">
    <source>
        <dbReference type="Pfam" id="PF22599"/>
    </source>
</evidence>
<dbReference type="HAMAP" id="MF_01464_B">
    <property type="entry name" value="SecF_B"/>
    <property type="match status" value="1"/>
</dbReference>
<comment type="caution">
    <text evidence="9">Lacks conserved residue(s) required for the propagation of feature annotation.</text>
</comment>
<dbReference type="NCBIfam" id="TIGR00966">
    <property type="entry name" value="transloc_SecF"/>
    <property type="match status" value="1"/>
</dbReference>
<evidence type="ECO:0000256" key="4">
    <source>
        <dbReference type="ARBA" id="ARBA00022692"/>
    </source>
</evidence>
<feature type="domain" description="Protein export membrane protein SecD/SecF C-terminal" evidence="11">
    <location>
        <begin position="250"/>
        <end position="390"/>
    </location>
</feature>
<dbReference type="SUPFAM" id="SSF82866">
    <property type="entry name" value="Multidrug efflux transporter AcrB transmembrane domain"/>
    <property type="match status" value="2"/>
</dbReference>
<keyword evidence="8 9" id="KW-0472">Membrane</keyword>
<evidence type="ECO:0000256" key="6">
    <source>
        <dbReference type="ARBA" id="ARBA00022989"/>
    </source>
</evidence>
<dbReference type="InterPro" id="IPR022813">
    <property type="entry name" value="SecD/SecF_arch_bac"/>
</dbReference>
<evidence type="ECO:0000256" key="3">
    <source>
        <dbReference type="ARBA" id="ARBA00022475"/>
    </source>
</evidence>
<feature type="transmembrane region" description="Helical" evidence="9">
    <location>
        <begin position="293"/>
        <end position="314"/>
    </location>
</feature>
<evidence type="ECO:0000256" key="9">
    <source>
        <dbReference type="HAMAP-Rule" id="MF_01463"/>
    </source>
</evidence>
<feature type="transmembrane region" description="Helical" evidence="9">
    <location>
        <begin position="712"/>
        <end position="734"/>
    </location>
</feature>
<evidence type="ECO:0000256" key="10">
    <source>
        <dbReference type="HAMAP-Rule" id="MF_01464"/>
    </source>
</evidence>
<dbReference type="GO" id="GO:0015450">
    <property type="term" value="F:protein-transporting ATPase activity"/>
    <property type="evidence" value="ECO:0007669"/>
    <property type="project" value="InterPro"/>
</dbReference>
<feature type="transmembrane region" description="Helical" evidence="9">
    <location>
        <begin position="633"/>
        <end position="653"/>
    </location>
</feature>
<keyword evidence="4 9" id="KW-0812">Transmembrane</keyword>
<dbReference type="Pfam" id="PF02355">
    <property type="entry name" value="SecD_SecF_C"/>
    <property type="match status" value="2"/>
</dbReference>
<dbReference type="Pfam" id="PF22599">
    <property type="entry name" value="SecDF_P1_head"/>
    <property type="match status" value="1"/>
</dbReference>
<dbReference type="EMBL" id="PRKZ01000001">
    <property type="protein sequence ID" value="RAW52297.1"/>
    <property type="molecule type" value="Genomic_DNA"/>
</dbReference>
<evidence type="ECO:0000259" key="11">
    <source>
        <dbReference type="Pfam" id="PF02355"/>
    </source>
</evidence>
<accession>A0A329TQX9</accession>
<evidence type="ECO:0000256" key="1">
    <source>
        <dbReference type="ARBA" id="ARBA00004651"/>
    </source>
</evidence>
<dbReference type="RefSeq" id="WP_112114851.1">
    <property type="nucleotide sequence ID" value="NZ_PRKZ01000001.1"/>
</dbReference>
<gene>
    <name evidence="10 13" type="primary">secF</name>
    <name evidence="9" type="synonym">secD</name>
    <name evidence="13" type="ORF">C4N25_02510</name>
</gene>
<evidence type="ECO:0000313" key="14">
    <source>
        <dbReference type="Proteomes" id="UP000251634"/>
    </source>
</evidence>
<organism evidence="13 14">
    <name type="scientific">Faecalibacterium prausnitzii</name>
    <dbReference type="NCBI Taxonomy" id="853"/>
    <lineage>
        <taxon>Bacteria</taxon>
        <taxon>Bacillati</taxon>
        <taxon>Bacillota</taxon>
        <taxon>Clostridia</taxon>
        <taxon>Eubacteriales</taxon>
        <taxon>Oscillospiraceae</taxon>
        <taxon>Faecalibacterium</taxon>
    </lineage>
</organism>
<dbReference type="InterPro" id="IPR005665">
    <property type="entry name" value="SecF_bac"/>
</dbReference>
<protein>
    <recommendedName>
        <fullName evidence="9 10">Multifunctional fusion protein</fullName>
    </recommendedName>
    <domain>
        <recommendedName>
            <fullName evidence="9">Protein translocase subunit SecD</fullName>
        </recommendedName>
    </domain>
    <domain>
        <recommendedName>
            <fullName evidence="10">Protein-export membrane protein SecF</fullName>
        </recommendedName>
    </domain>
</protein>
<feature type="transmembrane region" description="Helical" evidence="9">
    <location>
        <begin position="740"/>
        <end position="766"/>
    </location>
</feature>
<name>A0A329TQX9_9FIRM</name>
<dbReference type="InterPro" id="IPR054384">
    <property type="entry name" value="SecDF_P1_head"/>
</dbReference>
<dbReference type="GO" id="GO:0005886">
    <property type="term" value="C:plasma membrane"/>
    <property type="evidence" value="ECO:0007669"/>
    <property type="project" value="UniProtKB-SubCell"/>
</dbReference>
<comment type="function">
    <text evidence="9">Part of the Sec protein translocase complex. Interacts with the SecYEG preprotein conducting channel. SecDF uses the proton motive force (PMF) to complete protein translocation after the ATP-dependent function of SecA.</text>
</comment>
<dbReference type="GO" id="GO:0006605">
    <property type="term" value="P:protein targeting"/>
    <property type="evidence" value="ECO:0007669"/>
    <property type="project" value="UniProtKB-UniRule"/>
</dbReference>
<keyword evidence="7 9" id="KW-0811">Translocation</keyword>
<reference evidence="13 14" key="1">
    <citation type="submission" date="2018-02" db="EMBL/GenBank/DDBJ databases">
        <title>Complete genome sequencing of Faecalibacterium prausnitzii strains isolated from the human gut.</title>
        <authorList>
            <person name="Fitzgerald B.C."/>
            <person name="Shkoporov A.N."/>
            <person name="Ross P.R."/>
            <person name="Hill C."/>
        </authorList>
    </citation>
    <scope>NUCLEOTIDE SEQUENCE [LARGE SCALE GENOMIC DNA]</scope>
    <source>
        <strain evidence="13 14">APC942/8-14-2</strain>
    </source>
</reference>
<evidence type="ECO:0000256" key="2">
    <source>
        <dbReference type="ARBA" id="ARBA00022448"/>
    </source>
</evidence>
<evidence type="ECO:0000256" key="7">
    <source>
        <dbReference type="ARBA" id="ARBA00023010"/>
    </source>
</evidence>
<feature type="transmembrane region" description="Helical" evidence="9">
    <location>
        <begin position="266"/>
        <end position="286"/>
    </location>
</feature>
<sequence>MKTKGKAWQLIVTVLLIAAFVYTAFFGVAVKYGDVTTPYLKGAKDIRFGVDIKGGVNVTFVPSDDYDATDDQLEAAQLVIENRLVALNVTDYELYVDNNSDSLILEFPWQSGETNFDPEAAIEEIGTTAYLTFREGSSADGELILDGSMVESAAAQYGPVSGSSSEYYVALKFTDEGAKAFGDATTKLYQSGGTISIWLDDENVSTASVNAAITDGQAIITSSASNPFTQEDVVKMARQINSGSLPFALTVDSYSTVSPSLGENSLSAMVLAGLIAFALIVVLMTALYRLPGFLACIALAGQVAATLAFVSGYFPVFESFTLTLPGIAGIILAIGMGVDANVITAERIKEELRSGKSLDGALKSGFARGLTPIIDGNVTIVIVAIVLMGAFGPSDGLFAKALHFVFFAFGPSTAGTIYAFGYTLLTGVLLNFVFGVFATRVMIRGAASIKALRNPWLYGADKNAPAEKKPINFVSLRKRFLTISACLMAAIVLCAVVLGVRLDTEFTGGAMITLSYEDSFDLSAVQKTASAALDSNDLTLQTGENVATGEQTLKISMPGTETVTTDEVQNLLDSLNEQYPDNAFAQLSLSNVSAAMGTKFLQKSLVAVVFALVLILLYIAFRFQKIGGLTGGMMAVLALLNDLMVVFGTFVLLRTPLDGNFIAAMLTILGYSINDTVVVYDRIRENRSLMGKKSTFEELVNHSVNQSARRTVITTVTTVMALGVMCIISKLYGLDSIFTFAFPLMMGMISGVYTSLCVSTSAWVVWSERKKADKN</sequence>
<dbReference type="GO" id="GO:0043952">
    <property type="term" value="P:protein transport by the Sec complex"/>
    <property type="evidence" value="ECO:0007669"/>
    <property type="project" value="UniProtKB-UniRule"/>
</dbReference>
<dbReference type="Gene3D" id="3.30.70.3400">
    <property type="match status" value="1"/>
</dbReference>
<evidence type="ECO:0000256" key="5">
    <source>
        <dbReference type="ARBA" id="ARBA00022927"/>
    </source>
</evidence>
<dbReference type="InterPro" id="IPR022645">
    <property type="entry name" value="SecD/SecF_bac"/>
</dbReference>
<evidence type="ECO:0000256" key="8">
    <source>
        <dbReference type="ARBA" id="ARBA00023136"/>
    </source>
</evidence>
<feature type="transmembrane region" description="Helical" evidence="9">
    <location>
        <begin position="366"/>
        <end position="391"/>
    </location>
</feature>
<dbReference type="PRINTS" id="PR01755">
    <property type="entry name" value="SECFTRNLCASE"/>
</dbReference>
<dbReference type="Gene3D" id="1.20.1640.10">
    <property type="entry name" value="Multidrug efflux transporter AcrB transmembrane domain"/>
    <property type="match status" value="2"/>
</dbReference>
<feature type="domain" description="SecDF P1 head subdomain" evidence="12">
    <location>
        <begin position="142"/>
        <end position="246"/>
    </location>
</feature>
<dbReference type="GO" id="GO:0065002">
    <property type="term" value="P:intracellular protein transmembrane transport"/>
    <property type="evidence" value="ECO:0007669"/>
    <property type="project" value="UniProtKB-UniRule"/>
</dbReference>
<keyword evidence="2 9" id="KW-0813">Transport</keyword>
<dbReference type="AlphaFoldDB" id="A0A329TQX9"/>
<feature type="transmembrane region" description="Helical" evidence="9">
    <location>
        <begin position="659"/>
        <end position="680"/>
    </location>
</feature>
<feature type="transmembrane region" description="Helical" evidence="9">
    <location>
        <begin position="417"/>
        <end position="443"/>
    </location>
</feature>
<comment type="subunit">
    <text evidence="10">Forms a complex with SecD. Part of the essential Sec protein translocation apparatus which comprises SecA, SecYEG and auxiliary proteins SecDF. Other proteins may also be involved.</text>
</comment>
<proteinExistence type="inferred from homology"/>
<dbReference type="InterPro" id="IPR005791">
    <property type="entry name" value="SecD"/>
</dbReference>
<keyword evidence="6 9" id="KW-1133">Transmembrane helix</keyword>
<comment type="caution">
    <text evidence="13">The sequence shown here is derived from an EMBL/GenBank/DDBJ whole genome shotgun (WGS) entry which is preliminary data.</text>
</comment>
<feature type="transmembrane region" description="Helical" evidence="9">
    <location>
        <begin position="326"/>
        <end position="345"/>
    </location>
</feature>
<comment type="similarity">
    <text evidence="10">Belongs to the SecD/SecF family. SecF subfamily.</text>
</comment>
<dbReference type="InterPro" id="IPR048634">
    <property type="entry name" value="SecD_SecF_C"/>
</dbReference>